<feature type="region of interest" description="Disordered" evidence="1">
    <location>
        <begin position="26"/>
        <end position="86"/>
    </location>
</feature>
<comment type="caution">
    <text evidence="3">The sequence shown here is derived from an EMBL/GenBank/DDBJ whole genome shotgun (WGS) entry which is preliminary data.</text>
</comment>
<dbReference type="OrthoDB" id="1745513at2759"/>
<evidence type="ECO:0000256" key="1">
    <source>
        <dbReference type="SAM" id="MobiDB-lite"/>
    </source>
</evidence>
<organism evidence="3 4">
    <name type="scientific">Gossypium stocksii</name>
    <dbReference type="NCBI Taxonomy" id="47602"/>
    <lineage>
        <taxon>Eukaryota</taxon>
        <taxon>Viridiplantae</taxon>
        <taxon>Streptophyta</taxon>
        <taxon>Embryophyta</taxon>
        <taxon>Tracheophyta</taxon>
        <taxon>Spermatophyta</taxon>
        <taxon>Magnoliopsida</taxon>
        <taxon>eudicotyledons</taxon>
        <taxon>Gunneridae</taxon>
        <taxon>Pentapetalae</taxon>
        <taxon>rosids</taxon>
        <taxon>malvids</taxon>
        <taxon>Malvales</taxon>
        <taxon>Malvaceae</taxon>
        <taxon>Malvoideae</taxon>
        <taxon>Gossypium</taxon>
    </lineage>
</organism>
<feature type="compositionally biased region" description="Pro residues" evidence="1">
    <location>
        <begin position="35"/>
        <end position="46"/>
    </location>
</feature>
<protein>
    <recommendedName>
        <fullName evidence="5">CRM domain-containing protein</fullName>
    </recommendedName>
</protein>
<dbReference type="AlphaFoldDB" id="A0A9D3V663"/>
<evidence type="ECO:0008006" key="5">
    <source>
        <dbReference type="Google" id="ProtNLM"/>
    </source>
</evidence>
<name>A0A9D3V663_9ROSI</name>
<sequence>MFLVECFLLLPSQWEAVLPSLKNQKTTTQNDYPTLPQPPKSPPPLLHPTTPFLPTYNRSPAHPTKPNTPSTPLRFLKKSFPSPSPAKHIRAVLRRWERNKKAAGIAETKEDEDGVEPDNRLGFLKELRSKLEIGEEVGYICSTKLKKGS</sequence>
<proteinExistence type="predicted"/>
<keyword evidence="2" id="KW-0732">Signal</keyword>
<feature type="chain" id="PRO_5039345257" description="CRM domain-containing protein" evidence="2">
    <location>
        <begin position="17"/>
        <end position="149"/>
    </location>
</feature>
<evidence type="ECO:0000256" key="2">
    <source>
        <dbReference type="SAM" id="SignalP"/>
    </source>
</evidence>
<evidence type="ECO:0000313" key="3">
    <source>
        <dbReference type="EMBL" id="KAH1072665.1"/>
    </source>
</evidence>
<accession>A0A9D3V663</accession>
<reference evidence="3 4" key="1">
    <citation type="journal article" date="2021" name="Plant Biotechnol. J.">
        <title>Multi-omics assisted identification of the key and species-specific regulatory components of drought-tolerant mechanisms in Gossypium stocksii.</title>
        <authorList>
            <person name="Yu D."/>
            <person name="Ke L."/>
            <person name="Zhang D."/>
            <person name="Wu Y."/>
            <person name="Sun Y."/>
            <person name="Mei J."/>
            <person name="Sun J."/>
            <person name="Sun Y."/>
        </authorList>
    </citation>
    <scope>NUCLEOTIDE SEQUENCE [LARGE SCALE GENOMIC DNA]</scope>
    <source>
        <strain evidence="4">cv. E1</strain>
        <tissue evidence="3">Leaf</tissue>
    </source>
</reference>
<feature type="signal peptide" evidence="2">
    <location>
        <begin position="1"/>
        <end position="16"/>
    </location>
</feature>
<evidence type="ECO:0000313" key="4">
    <source>
        <dbReference type="Proteomes" id="UP000828251"/>
    </source>
</evidence>
<dbReference type="EMBL" id="JAIQCV010000008">
    <property type="protein sequence ID" value="KAH1072665.1"/>
    <property type="molecule type" value="Genomic_DNA"/>
</dbReference>
<dbReference type="Proteomes" id="UP000828251">
    <property type="component" value="Unassembled WGS sequence"/>
</dbReference>
<keyword evidence="4" id="KW-1185">Reference proteome</keyword>
<gene>
    <name evidence="3" type="ORF">J1N35_024993</name>
</gene>